<sequence length="131" mass="13525">MESKKPCRSLLFQALIPLVAAILVAEGFSGAAAVTGACSGSLSSMSICLPAVEGDNPPLPTDACCAIIRSTDTGCLCNIVTAYSNSMGVNLHASLLLPKQCKKSIPPGYTCDGYMVPSYVPPAANRKLMSV</sequence>
<evidence type="ECO:0000313" key="3">
    <source>
        <dbReference type="EMBL" id="KAG0590651.1"/>
    </source>
</evidence>
<accession>A0A8T0J789</accession>
<dbReference type="SMART" id="SM00499">
    <property type="entry name" value="AAI"/>
    <property type="match status" value="1"/>
</dbReference>
<dbReference type="Pfam" id="PF14368">
    <property type="entry name" value="LTP_2"/>
    <property type="match status" value="1"/>
</dbReference>
<dbReference type="InterPro" id="IPR016140">
    <property type="entry name" value="Bifunc_inhib/LTP/seed_store"/>
</dbReference>
<protein>
    <recommendedName>
        <fullName evidence="2">Bifunctional inhibitor/plant lipid transfer protein/seed storage helical domain-containing protein</fullName>
    </recommendedName>
</protein>
<dbReference type="AlphaFoldDB" id="A0A8T0J789"/>
<feature type="chain" id="PRO_5035894631" description="Bifunctional inhibitor/plant lipid transfer protein/seed storage helical domain-containing protein" evidence="1">
    <location>
        <begin position="22"/>
        <end position="131"/>
    </location>
</feature>
<keyword evidence="4" id="KW-1185">Reference proteome</keyword>
<comment type="caution">
    <text evidence="3">The sequence shown here is derived from an EMBL/GenBank/DDBJ whole genome shotgun (WGS) entry which is preliminary data.</text>
</comment>
<dbReference type="Proteomes" id="UP000822688">
    <property type="component" value="Chromosome 1"/>
</dbReference>
<dbReference type="PANTHER" id="PTHR33286:SF1">
    <property type="entry name" value="OS01G0800600 PROTEIN"/>
    <property type="match status" value="1"/>
</dbReference>
<reference evidence="3" key="1">
    <citation type="submission" date="2020-06" db="EMBL/GenBank/DDBJ databases">
        <title>WGS assembly of Ceratodon purpureus strain R40.</title>
        <authorList>
            <person name="Carey S.B."/>
            <person name="Jenkins J."/>
            <person name="Shu S."/>
            <person name="Lovell J.T."/>
            <person name="Sreedasyam A."/>
            <person name="Maumus F."/>
            <person name="Tiley G.P."/>
            <person name="Fernandez-Pozo N."/>
            <person name="Barry K."/>
            <person name="Chen C."/>
            <person name="Wang M."/>
            <person name="Lipzen A."/>
            <person name="Daum C."/>
            <person name="Saski C.A."/>
            <person name="Payton A.C."/>
            <person name="Mcbreen J.C."/>
            <person name="Conrad R.E."/>
            <person name="Kollar L.M."/>
            <person name="Olsson S."/>
            <person name="Huttunen S."/>
            <person name="Landis J.B."/>
            <person name="Wickett N.J."/>
            <person name="Johnson M.G."/>
            <person name="Rensing S.A."/>
            <person name="Grimwood J."/>
            <person name="Schmutz J."/>
            <person name="Mcdaniel S.F."/>
        </authorList>
    </citation>
    <scope>NUCLEOTIDE SEQUENCE</scope>
    <source>
        <strain evidence="3">R40</strain>
    </source>
</reference>
<feature type="domain" description="Bifunctional inhibitor/plant lipid transfer protein/seed storage helical" evidence="2">
    <location>
        <begin position="38"/>
        <end position="111"/>
    </location>
</feature>
<proteinExistence type="predicted"/>
<organism evidence="3 4">
    <name type="scientific">Ceratodon purpureus</name>
    <name type="common">Fire moss</name>
    <name type="synonym">Dicranum purpureum</name>
    <dbReference type="NCBI Taxonomy" id="3225"/>
    <lineage>
        <taxon>Eukaryota</taxon>
        <taxon>Viridiplantae</taxon>
        <taxon>Streptophyta</taxon>
        <taxon>Embryophyta</taxon>
        <taxon>Bryophyta</taxon>
        <taxon>Bryophytina</taxon>
        <taxon>Bryopsida</taxon>
        <taxon>Dicranidae</taxon>
        <taxon>Pseudoditrichales</taxon>
        <taxon>Ditrichaceae</taxon>
        <taxon>Ceratodon</taxon>
    </lineage>
</organism>
<gene>
    <name evidence="3" type="ORF">KC19_1G116700</name>
</gene>
<evidence type="ECO:0000256" key="1">
    <source>
        <dbReference type="SAM" id="SignalP"/>
    </source>
</evidence>
<dbReference type="PANTHER" id="PTHR33286">
    <property type="entry name" value="BIFUNCTIONAL INHIBITOR/LIPID-TRANSFER PROTEIN/SEED STORAGE 2S ALBUMIN SUPERFAMILY PROTEIN"/>
    <property type="match status" value="1"/>
</dbReference>
<evidence type="ECO:0000313" key="4">
    <source>
        <dbReference type="Proteomes" id="UP000822688"/>
    </source>
</evidence>
<name>A0A8T0J789_CERPU</name>
<dbReference type="InterPro" id="IPR036312">
    <property type="entry name" value="Bifun_inhib/LTP/seed_sf"/>
</dbReference>
<evidence type="ECO:0000259" key="2">
    <source>
        <dbReference type="SMART" id="SM00499"/>
    </source>
</evidence>
<dbReference type="SUPFAM" id="SSF47699">
    <property type="entry name" value="Bifunctional inhibitor/lipid-transfer protein/seed storage 2S albumin"/>
    <property type="match status" value="1"/>
</dbReference>
<dbReference type="OrthoDB" id="643149at2759"/>
<feature type="signal peptide" evidence="1">
    <location>
        <begin position="1"/>
        <end position="21"/>
    </location>
</feature>
<dbReference type="EMBL" id="CM026421">
    <property type="protein sequence ID" value="KAG0590651.1"/>
    <property type="molecule type" value="Genomic_DNA"/>
</dbReference>
<keyword evidence="1" id="KW-0732">Signal</keyword>
<dbReference type="Gene3D" id="1.10.110.10">
    <property type="entry name" value="Plant lipid-transfer and hydrophobic proteins"/>
    <property type="match status" value="1"/>
</dbReference>